<reference evidence="20" key="1">
    <citation type="submission" date="2008-08" db="EMBL/GenBank/DDBJ databases">
        <authorList>
            <person name="Inoue J."/>
            <person name="Miya M."/>
            <person name="Aoyama J."/>
            <person name="Tsukamoto K."/>
            <person name="Nishida M."/>
        </authorList>
    </citation>
    <scope>NUCLEOTIDE SEQUENCE</scope>
    <source>
        <tissue evidence="20">Muscle</tissue>
    </source>
</reference>
<feature type="transmembrane region" description="Helical" evidence="17">
    <location>
        <begin position="153"/>
        <end position="171"/>
    </location>
</feature>
<evidence type="ECO:0000256" key="2">
    <source>
        <dbReference type="ARBA" id="ARBA00007012"/>
    </source>
</evidence>
<evidence type="ECO:0000256" key="7">
    <source>
        <dbReference type="ARBA" id="ARBA00022692"/>
    </source>
</evidence>
<feature type="transmembrane region" description="Helical" evidence="17">
    <location>
        <begin position="178"/>
        <end position="194"/>
    </location>
</feature>
<feature type="transmembrane region" description="Helical" evidence="17">
    <location>
        <begin position="57"/>
        <end position="80"/>
    </location>
</feature>
<comment type="similarity">
    <text evidence="2 17">Belongs to the complex I subunit 2 family.</text>
</comment>
<gene>
    <name evidence="20" type="primary">ND2</name>
</gene>
<keyword evidence="7 17" id="KW-0812">Transmembrane</keyword>
<proteinExistence type="inferred from homology"/>
<evidence type="ECO:0000256" key="13">
    <source>
        <dbReference type="ARBA" id="ARBA00023075"/>
    </source>
</evidence>
<evidence type="ECO:0000256" key="3">
    <source>
        <dbReference type="ARBA" id="ARBA00012944"/>
    </source>
</evidence>
<feature type="transmembrane region" description="Helical" evidence="17">
    <location>
        <begin position="239"/>
        <end position="257"/>
    </location>
</feature>
<evidence type="ECO:0000256" key="4">
    <source>
        <dbReference type="ARBA" id="ARBA00021008"/>
    </source>
</evidence>
<keyword evidence="15 17" id="KW-0472">Membrane</keyword>
<evidence type="ECO:0000256" key="16">
    <source>
        <dbReference type="ARBA" id="ARBA00049551"/>
    </source>
</evidence>
<evidence type="ECO:0000256" key="15">
    <source>
        <dbReference type="ARBA" id="ARBA00023136"/>
    </source>
</evidence>
<keyword evidence="5" id="KW-0813">Transport</keyword>
<keyword evidence="8 17" id="KW-0999">Mitochondrion inner membrane</keyword>
<evidence type="ECO:0000256" key="5">
    <source>
        <dbReference type="ARBA" id="ARBA00022448"/>
    </source>
</evidence>
<dbReference type="Pfam" id="PF06444">
    <property type="entry name" value="NADH_dehy_S2_C"/>
    <property type="match status" value="1"/>
</dbReference>
<comment type="subcellular location">
    <subcellularLocation>
        <location evidence="1 17">Mitochondrion inner membrane</location>
        <topology evidence="1 17">Multi-pass membrane protein</topology>
    </subcellularLocation>
</comment>
<keyword evidence="14 17" id="KW-0496">Mitochondrion</keyword>
<dbReference type="AlphaFoldDB" id="D1YUD2"/>
<comment type="catalytic activity">
    <reaction evidence="16 17">
        <text>a ubiquinone + NADH + 5 H(+)(in) = a ubiquinol + NAD(+) + 4 H(+)(out)</text>
        <dbReference type="Rhea" id="RHEA:29091"/>
        <dbReference type="Rhea" id="RHEA-COMP:9565"/>
        <dbReference type="Rhea" id="RHEA-COMP:9566"/>
        <dbReference type="ChEBI" id="CHEBI:15378"/>
        <dbReference type="ChEBI" id="CHEBI:16389"/>
        <dbReference type="ChEBI" id="CHEBI:17976"/>
        <dbReference type="ChEBI" id="CHEBI:57540"/>
        <dbReference type="ChEBI" id="CHEBI:57945"/>
        <dbReference type="EC" id="7.1.1.2"/>
    </reaction>
</comment>
<dbReference type="PANTHER" id="PTHR46552">
    <property type="entry name" value="NADH-UBIQUINONE OXIDOREDUCTASE CHAIN 2"/>
    <property type="match status" value="1"/>
</dbReference>
<evidence type="ECO:0000256" key="10">
    <source>
        <dbReference type="ARBA" id="ARBA00022982"/>
    </source>
</evidence>
<evidence type="ECO:0000256" key="17">
    <source>
        <dbReference type="RuleBase" id="RU003403"/>
    </source>
</evidence>
<dbReference type="Pfam" id="PF00361">
    <property type="entry name" value="Proton_antipo_M"/>
    <property type="match status" value="1"/>
</dbReference>
<geneLocation type="mitochondrion" evidence="20"/>
<dbReference type="PRINTS" id="PR01436">
    <property type="entry name" value="NADHDHGNASE2"/>
</dbReference>
<dbReference type="GO" id="GO:0005743">
    <property type="term" value="C:mitochondrial inner membrane"/>
    <property type="evidence" value="ECO:0007669"/>
    <property type="project" value="UniProtKB-SubCell"/>
</dbReference>
<keyword evidence="10 17" id="KW-0249">Electron transport</keyword>
<feature type="domain" description="NADH:quinone oxidoreductase/Mrp antiporter transmembrane" evidence="18">
    <location>
        <begin position="23"/>
        <end position="288"/>
    </location>
</feature>
<feature type="transmembrane region" description="Helical" evidence="17">
    <location>
        <begin position="200"/>
        <end position="219"/>
    </location>
</feature>
<dbReference type="GO" id="GO:0008137">
    <property type="term" value="F:NADH dehydrogenase (ubiquinone) activity"/>
    <property type="evidence" value="ECO:0007669"/>
    <property type="project" value="UniProtKB-EC"/>
</dbReference>
<feature type="transmembrane region" description="Helical" evidence="17">
    <location>
        <begin position="86"/>
        <end position="106"/>
    </location>
</feature>
<evidence type="ECO:0000256" key="14">
    <source>
        <dbReference type="ARBA" id="ARBA00023128"/>
    </source>
</evidence>
<evidence type="ECO:0000256" key="9">
    <source>
        <dbReference type="ARBA" id="ARBA00022967"/>
    </source>
</evidence>
<dbReference type="EMBL" id="AP010869">
    <property type="protein sequence ID" value="BAI53516.1"/>
    <property type="molecule type" value="Genomic_DNA"/>
</dbReference>
<keyword evidence="12 17" id="KW-0520">NAD</keyword>
<feature type="transmembrane region" description="Helical" evidence="17">
    <location>
        <begin position="277"/>
        <end position="305"/>
    </location>
</feature>
<protein>
    <recommendedName>
        <fullName evidence="4 17">NADH-ubiquinone oxidoreductase chain 2</fullName>
        <ecNumber evidence="3 17">7.1.1.2</ecNumber>
    </recommendedName>
</protein>
<name>D1YUD2_9TELE</name>
<organism evidence="20">
    <name type="scientific">Monognathus jesperseni</name>
    <dbReference type="NCBI Taxonomy" id="556250"/>
    <lineage>
        <taxon>Eukaryota</taxon>
        <taxon>Metazoa</taxon>
        <taxon>Chordata</taxon>
        <taxon>Craniata</taxon>
        <taxon>Vertebrata</taxon>
        <taxon>Euteleostomi</taxon>
        <taxon>Actinopterygii</taxon>
        <taxon>Neopterygii</taxon>
        <taxon>Teleostei</taxon>
        <taxon>Anguilliformes</taxon>
        <taxon>Monognathidae</taxon>
        <taxon>Monognathus</taxon>
    </lineage>
</organism>
<dbReference type="InterPro" id="IPR010933">
    <property type="entry name" value="NADH_DH_su2_C"/>
</dbReference>
<evidence type="ECO:0000256" key="1">
    <source>
        <dbReference type="ARBA" id="ARBA00004448"/>
    </source>
</evidence>
<dbReference type="InterPro" id="IPR001750">
    <property type="entry name" value="ND/Mrp_TM"/>
</dbReference>
<keyword evidence="9 17" id="KW-1278">Translocase</keyword>
<evidence type="ECO:0000256" key="8">
    <source>
        <dbReference type="ARBA" id="ARBA00022792"/>
    </source>
</evidence>
<evidence type="ECO:0000256" key="12">
    <source>
        <dbReference type="ARBA" id="ARBA00023027"/>
    </source>
</evidence>
<feature type="transmembrane region" description="Helical" evidence="17">
    <location>
        <begin position="325"/>
        <end position="347"/>
    </location>
</feature>
<feature type="domain" description="NADH dehydrogenase subunit 2 C-terminal" evidence="19">
    <location>
        <begin position="290"/>
        <end position="344"/>
    </location>
</feature>
<comment type="function">
    <text evidence="17">Core subunit of the mitochondrial membrane respiratory chain NADH dehydrogenase (Complex I) which catalyzes electron transfer from NADH through the respiratory chain, using ubiquinone as an electron acceptor. Essential for the catalytic activity and assembly of complex I.</text>
</comment>
<accession>D1YUD2</accession>
<dbReference type="GO" id="GO:0006120">
    <property type="term" value="P:mitochondrial electron transport, NADH to ubiquinone"/>
    <property type="evidence" value="ECO:0007669"/>
    <property type="project" value="InterPro"/>
</dbReference>
<dbReference type="InterPro" id="IPR050175">
    <property type="entry name" value="Complex_I_Subunit_2"/>
</dbReference>
<evidence type="ECO:0000259" key="19">
    <source>
        <dbReference type="Pfam" id="PF06444"/>
    </source>
</evidence>
<sequence length="348" mass="38569">MNPFVLSITILSLTMGTMITFSSSHWLLAWIGLEINTLALIPLMAQHTHPRAIEAATKYFIIQATAATLILYMALTNAWLTGQWDIGQVSHPLIITITTLALGAKLGMAPTHFWLVDTLQGLNWGTGLILSTWQKLGPLALMYQLAWEMTPGLPLTLGVLSIFMGGWGGLNQTQLRKVMAYSSVTHMGWMIVIMEYLPNLMAFTLIIYLVLTTSTFLALKMMKVTSINMLTMAWTKDPLLTGILMMGLLSLGGLPPLTGFLPKWMILQELVNQEMQLVALIMAMATLLSLYFYLRLTYSMILTIFPTPINLKTMWRHSKSGHSSFLMAVLLTHALLLLPLAPAALAAM</sequence>
<evidence type="ECO:0000259" key="18">
    <source>
        <dbReference type="Pfam" id="PF00361"/>
    </source>
</evidence>
<dbReference type="EC" id="7.1.1.2" evidence="3 17"/>
<keyword evidence="6 17" id="KW-0679">Respiratory chain</keyword>
<evidence type="ECO:0000313" key="20">
    <source>
        <dbReference type="EMBL" id="BAI53516.1"/>
    </source>
</evidence>
<dbReference type="InterPro" id="IPR003917">
    <property type="entry name" value="NADH_UbQ_OxRdtase_chain2"/>
</dbReference>
<reference evidence="20" key="2">
    <citation type="journal article" date="2010" name="Biol. Lett.">
        <title>Deep-ocean origin of the freshwater eels.</title>
        <authorList>
            <person name="Inoue J.G."/>
            <person name="Miya M."/>
            <person name="Miller M.J."/>
            <person name="Sado T."/>
            <person name="Hanel R."/>
            <person name="Hatooka K."/>
            <person name="Aoyama J."/>
            <person name="Minegishi Y."/>
            <person name="Nishida M."/>
            <person name="Tsukamoto K."/>
        </authorList>
    </citation>
    <scope>NUCLEOTIDE SEQUENCE</scope>
    <source>
        <tissue evidence="20">Muscle</tissue>
    </source>
</reference>
<keyword evidence="13 17" id="KW-0830">Ubiquinone</keyword>
<keyword evidence="11 17" id="KW-1133">Transmembrane helix</keyword>
<evidence type="ECO:0000256" key="11">
    <source>
        <dbReference type="ARBA" id="ARBA00022989"/>
    </source>
</evidence>
<dbReference type="PANTHER" id="PTHR46552:SF1">
    <property type="entry name" value="NADH-UBIQUINONE OXIDOREDUCTASE CHAIN 2"/>
    <property type="match status" value="1"/>
</dbReference>
<evidence type="ECO:0000256" key="6">
    <source>
        <dbReference type="ARBA" id="ARBA00022660"/>
    </source>
</evidence>